<accession>A0A6G5RGK7</accession>
<evidence type="ECO:0000256" key="1">
    <source>
        <dbReference type="ARBA" id="ARBA00001933"/>
    </source>
</evidence>
<evidence type="ECO:0000259" key="6">
    <source>
        <dbReference type="Pfam" id="PF00291"/>
    </source>
</evidence>
<keyword evidence="4" id="KW-0663">Pyridoxal phosphate</keyword>
<dbReference type="InterPro" id="IPR023927">
    <property type="entry name" value="SbnA"/>
</dbReference>
<sequence>MVQRHADKALVERVKQLRTGLAGTPLIPLAHDELDIVAKLEFCNPTGSTKDRSALWILERAISRGEIQQDTTVVESSSGNFALALAFYCRMLGIAFVPVIDPNCNAATEAHLRNLCRHVEKVSRRDAAGGYLKTRLSRVQELLAKFGPAYWPNQYANPDALDAHYQFTAGELIKDAGVIDYLFVGVSTGGTIAGVSRRVKEAFPRSVVVAVDTEGSVIFGGPPKKRWIPGIGSSIVPPLCRQALIDEVEIVSEVRAAEGCHELLDRYGLFVGGSTGSIYAGIQSYFARNRPTGPRPTVAFLAADRGHAYAKTVYDADWLRELRAEAARSSSPARAHQSDIEGELLTCTP</sequence>
<evidence type="ECO:0000256" key="2">
    <source>
        <dbReference type="ARBA" id="ARBA00011738"/>
    </source>
</evidence>
<gene>
    <name evidence="7" type="ORF">CEB94_22235</name>
</gene>
<protein>
    <submittedName>
        <fullName evidence="7">2,3-diaminopropionate biosynthesis protein SbnA</fullName>
    </submittedName>
</protein>
<feature type="domain" description="Tryptophan synthase beta chain-like PALP" evidence="6">
    <location>
        <begin position="19"/>
        <end position="290"/>
    </location>
</feature>
<name>A0A6G5RGK7_9ACTN</name>
<feature type="region of interest" description="Disordered" evidence="5">
    <location>
        <begin position="330"/>
        <end position="349"/>
    </location>
</feature>
<dbReference type="CDD" id="cd01561">
    <property type="entry name" value="CBS_like"/>
    <property type="match status" value="1"/>
</dbReference>
<comment type="cofactor">
    <cofactor evidence="1">
        <name>pyridoxal 5'-phosphate</name>
        <dbReference type="ChEBI" id="CHEBI:597326"/>
    </cofactor>
</comment>
<dbReference type="PANTHER" id="PTHR10314">
    <property type="entry name" value="CYSTATHIONINE BETA-SYNTHASE"/>
    <property type="match status" value="1"/>
</dbReference>
<dbReference type="GO" id="GO:0016740">
    <property type="term" value="F:transferase activity"/>
    <property type="evidence" value="ECO:0007669"/>
    <property type="project" value="UniProtKB-KW"/>
</dbReference>
<dbReference type="GO" id="GO:1901605">
    <property type="term" value="P:alpha-amino acid metabolic process"/>
    <property type="evidence" value="ECO:0007669"/>
    <property type="project" value="UniProtKB-ARBA"/>
</dbReference>
<evidence type="ECO:0000256" key="3">
    <source>
        <dbReference type="ARBA" id="ARBA00022679"/>
    </source>
</evidence>
<keyword evidence="8" id="KW-1185">Reference proteome</keyword>
<dbReference type="AlphaFoldDB" id="A0A6G5RGK7"/>
<organism evidence="7 8">
    <name type="scientific">Streptomyces hawaiiensis</name>
    <dbReference type="NCBI Taxonomy" id="67305"/>
    <lineage>
        <taxon>Bacteria</taxon>
        <taxon>Bacillati</taxon>
        <taxon>Actinomycetota</taxon>
        <taxon>Actinomycetes</taxon>
        <taxon>Kitasatosporales</taxon>
        <taxon>Streptomycetaceae</taxon>
        <taxon>Streptomyces</taxon>
    </lineage>
</organism>
<dbReference type="Pfam" id="PF00291">
    <property type="entry name" value="PALP"/>
    <property type="match status" value="1"/>
</dbReference>
<dbReference type="Gene3D" id="3.40.50.1100">
    <property type="match status" value="2"/>
</dbReference>
<dbReference type="NCBIfam" id="TIGR03945">
    <property type="entry name" value="PLP_SbnA_fam"/>
    <property type="match status" value="1"/>
</dbReference>
<proteinExistence type="predicted"/>
<dbReference type="KEGG" id="shaw:CEB94_22235"/>
<dbReference type="Proteomes" id="UP000495940">
    <property type="component" value="Chromosome"/>
</dbReference>
<comment type="subunit">
    <text evidence="2">Homodimer.</text>
</comment>
<dbReference type="RefSeq" id="WP_175433836.1">
    <property type="nucleotide sequence ID" value="NZ_CP021978.1"/>
</dbReference>
<dbReference type="InterPro" id="IPR050214">
    <property type="entry name" value="Cys_Synth/Cystath_Beta-Synth"/>
</dbReference>
<evidence type="ECO:0000313" key="8">
    <source>
        <dbReference type="Proteomes" id="UP000495940"/>
    </source>
</evidence>
<dbReference type="InterPro" id="IPR001926">
    <property type="entry name" value="TrpB-like_PALP"/>
</dbReference>
<dbReference type="EMBL" id="CP021978">
    <property type="protein sequence ID" value="QCD57258.1"/>
    <property type="molecule type" value="Genomic_DNA"/>
</dbReference>
<reference evidence="7 8" key="1">
    <citation type="submission" date="2017-06" db="EMBL/GenBank/DDBJ databases">
        <title>Complete Genome Sequence of Streptomyces hawaiiensis NRRL 15010 and insights into acyldepsipeptides biosynthesis.</title>
        <authorList>
            <person name="Mariita R.M."/>
            <person name="Sello J.K."/>
        </authorList>
    </citation>
    <scope>NUCLEOTIDE SEQUENCE [LARGE SCALE GENOMIC DNA]</scope>
    <source>
        <strain evidence="7 8">ATCC 12236</strain>
    </source>
</reference>
<dbReference type="SUPFAM" id="SSF53686">
    <property type="entry name" value="Tryptophan synthase beta subunit-like PLP-dependent enzymes"/>
    <property type="match status" value="1"/>
</dbReference>
<evidence type="ECO:0000256" key="4">
    <source>
        <dbReference type="ARBA" id="ARBA00022898"/>
    </source>
</evidence>
<evidence type="ECO:0000256" key="5">
    <source>
        <dbReference type="SAM" id="MobiDB-lite"/>
    </source>
</evidence>
<evidence type="ECO:0000313" key="7">
    <source>
        <dbReference type="EMBL" id="QCD57258.1"/>
    </source>
</evidence>
<dbReference type="InterPro" id="IPR036052">
    <property type="entry name" value="TrpB-like_PALP_sf"/>
</dbReference>
<keyword evidence="3" id="KW-0808">Transferase</keyword>